<accession>A0A1S0TTS6</accession>
<dbReference type="EMBL" id="JH712114">
    <property type="protein sequence ID" value="EFO20076.1"/>
    <property type="molecule type" value="Genomic_DNA"/>
</dbReference>
<protein>
    <submittedName>
        <fullName evidence="1">Uncharacterized protein</fullName>
    </submittedName>
</protein>
<dbReference type="OrthoDB" id="10575645at2759"/>
<dbReference type="InParanoid" id="A0A1S0TTS6"/>
<evidence type="ECO:0000313" key="1">
    <source>
        <dbReference type="EMBL" id="EFO20076.1"/>
    </source>
</evidence>
<name>A0A1S0TTS6_LOALO</name>
<dbReference type="CTD" id="9945842"/>
<dbReference type="KEGG" id="loa:LOAG_08414"/>
<dbReference type="RefSeq" id="XP_003143994.1">
    <property type="nucleotide sequence ID" value="XM_003143946.1"/>
</dbReference>
<organism evidence="1">
    <name type="scientific">Loa loa</name>
    <name type="common">Eye worm</name>
    <name type="synonym">Filaria loa</name>
    <dbReference type="NCBI Taxonomy" id="7209"/>
    <lineage>
        <taxon>Eukaryota</taxon>
        <taxon>Metazoa</taxon>
        <taxon>Ecdysozoa</taxon>
        <taxon>Nematoda</taxon>
        <taxon>Chromadorea</taxon>
        <taxon>Rhabditida</taxon>
        <taxon>Spirurina</taxon>
        <taxon>Spiruromorpha</taxon>
        <taxon>Filarioidea</taxon>
        <taxon>Onchocercidae</taxon>
        <taxon>Loa</taxon>
    </lineage>
</organism>
<proteinExistence type="predicted"/>
<reference evidence="1" key="1">
    <citation type="submission" date="2012-04" db="EMBL/GenBank/DDBJ databases">
        <title>The Genome Sequence of Loa loa.</title>
        <authorList>
            <consortium name="The Broad Institute Genome Sequencing Platform"/>
            <consortium name="Broad Institute Genome Sequencing Center for Infectious Disease"/>
            <person name="Nutman T.B."/>
            <person name="Fink D.L."/>
            <person name="Russ C."/>
            <person name="Young S."/>
            <person name="Zeng Q."/>
            <person name="Gargeya S."/>
            <person name="Alvarado L."/>
            <person name="Berlin A."/>
            <person name="Chapman S.B."/>
            <person name="Chen Z."/>
            <person name="Freedman E."/>
            <person name="Gellesch M."/>
            <person name="Goldberg J."/>
            <person name="Griggs A."/>
            <person name="Gujja S."/>
            <person name="Heilman E.R."/>
            <person name="Heiman D."/>
            <person name="Howarth C."/>
            <person name="Mehta T."/>
            <person name="Neiman D."/>
            <person name="Pearson M."/>
            <person name="Roberts A."/>
            <person name="Saif S."/>
            <person name="Shea T."/>
            <person name="Shenoy N."/>
            <person name="Sisk P."/>
            <person name="Stolte C."/>
            <person name="Sykes S."/>
            <person name="White J."/>
            <person name="Yandava C."/>
            <person name="Haas B."/>
            <person name="Henn M.R."/>
            <person name="Nusbaum C."/>
            <person name="Birren B."/>
        </authorList>
    </citation>
    <scope>NUCLEOTIDE SEQUENCE [LARGE SCALE GENOMIC DNA]</scope>
</reference>
<dbReference type="GeneID" id="9945842"/>
<gene>
    <name evidence="1" type="ORF">LOAG_08414</name>
</gene>
<sequence length="109" mass="12538">MSSFSSVSSSNDFKMARWDLRKEELKLFLYLKGLSRPITAAHNATGLVIGHVSLRKKYLPRSMGTKEVVVYKSNNNHFPSRVCAMVGLFFISMFTKEMLHRILFTTIYI</sequence>
<dbReference type="AlphaFoldDB" id="A0A1S0TTS6"/>